<sequence length="234" mass="25748">PKWSSFISVDPLAEKYPSISGYAYCANNPVIYVDIDGREIFIPNIAGNPQGAENSKNRNVILGQLQSLSNNKLELIKTKGGYIVHDTGVAYKQNSNKSLHEGTALIAGLEKSDKRVTLKIAKENITQKSENGTSTIFFNPEYEGEGIANQDGTTGRPSKIGLAHELIHADENISNNGKTDNTAVKIKNPDSPGKGLILNDSKAFDRDEMNVRIRENCIREEQKVPLRVIPKEMP</sequence>
<evidence type="ECO:0008006" key="3">
    <source>
        <dbReference type="Google" id="ProtNLM"/>
    </source>
</evidence>
<dbReference type="Pfam" id="PF14891">
    <property type="entry name" value="Peptidase_M91"/>
    <property type="match status" value="1"/>
</dbReference>
<dbReference type="Gene3D" id="2.180.10.10">
    <property type="entry name" value="RHS repeat-associated core"/>
    <property type="match status" value="1"/>
</dbReference>
<reference evidence="1 2" key="1">
    <citation type="submission" date="2017-07" db="EMBL/GenBank/DDBJ databases">
        <title>Flavobacterium cyanobacteriorum sp. nov., isolated from cyanobacterial aggregates in a eutrophic lake.</title>
        <authorList>
            <person name="Cai H."/>
        </authorList>
    </citation>
    <scope>NUCLEOTIDE SEQUENCE [LARGE SCALE GENOMIC DNA]</scope>
    <source>
        <strain evidence="1 2">TH167</strain>
    </source>
</reference>
<dbReference type="EMBL" id="NOXX01000014">
    <property type="protein sequence ID" value="OYQ51997.1"/>
    <property type="molecule type" value="Genomic_DNA"/>
</dbReference>
<evidence type="ECO:0000313" key="2">
    <source>
        <dbReference type="Proteomes" id="UP000216035"/>
    </source>
</evidence>
<keyword evidence="2" id="KW-1185">Reference proteome</keyword>
<dbReference type="AlphaFoldDB" id="A0A256AE71"/>
<proteinExistence type="predicted"/>
<dbReference type="RefSeq" id="WP_207758895.1">
    <property type="nucleotide sequence ID" value="NZ_NOXX01000014.1"/>
</dbReference>
<dbReference type="Proteomes" id="UP000216035">
    <property type="component" value="Unassembled WGS sequence"/>
</dbReference>
<accession>A0A256AE71</accession>
<gene>
    <name evidence="1" type="ORF">CHX27_00110</name>
</gene>
<name>A0A256AE71_9FLAO</name>
<evidence type="ECO:0000313" key="1">
    <source>
        <dbReference type="EMBL" id="OYQ51997.1"/>
    </source>
</evidence>
<feature type="non-terminal residue" evidence="1">
    <location>
        <position position="1"/>
    </location>
</feature>
<comment type="caution">
    <text evidence="1">The sequence shown here is derived from an EMBL/GenBank/DDBJ whole genome shotgun (WGS) entry which is preliminary data.</text>
</comment>
<organism evidence="1 2">
    <name type="scientific">Flavobacterium aurantiibacter</name>
    <dbReference type="NCBI Taxonomy" id="2023067"/>
    <lineage>
        <taxon>Bacteria</taxon>
        <taxon>Pseudomonadati</taxon>
        <taxon>Bacteroidota</taxon>
        <taxon>Flavobacteriia</taxon>
        <taxon>Flavobacteriales</taxon>
        <taxon>Flavobacteriaceae</taxon>
        <taxon>Flavobacterium</taxon>
    </lineage>
</organism>
<dbReference type="InterPro" id="IPR028208">
    <property type="entry name" value="Effector_pro_NleD-like"/>
</dbReference>
<protein>
    <recommendedName>
        <fullName evidence="3">RHS repeat-associated core domain-containing protein</fullName>
    </recommendedName>
</protein>